<sequence length="83" mass="10043">MIHIRLRIFLFKESDKRTFDMIFIFDGENNLFMCYDLLAYQHSHDNKNHSQVDETQNEHKKNVRVQPPDKNNGKWNQFAFLKG</sequence>
<accession>A0A815JR70</accession>
<reference evidence="3" key="1">
    <citation type="submission" date="2021-02" db="EMBL/GenBank/DDBJ databases">
        <authorList>
            <person name="Nowell W R."/>
        </authorList>
    </citation>
    <scope>NUCLEOTIDE SEQUENCE</scope>
</reference>
<evidence type="ECO:0000313" key="6">
    <source>
        <dbReference type="Proteomes" id="UP000663829"/>
    </source>
</evidence>
<evidence type="ECO:0000313" key="2">
    <source>
        <dbReference type="EMBL" id="CAF1150536.1"/>
    </source>
</evidence>
<comment type="caution">
    <text evidence="3">The sequence shown here is derived from an EMBL/GenBank/DDBJ whole genome shotgun (WGS) entry which is preliminary data.</text>
</comment>
<dbReference type="EMBL" id="CAJNOK010011870">
    <property type="protein sequence ID" value="CAF1150536.1"/>
    <property type="molecule type" value="Genomic_DNA"/>
</dbReference>
<protein>
    <submittedName>
        <fullName evidence="3">Uncharacterized protein</fullName>
    </submittedName>
</protein>
<evidence type="ECO:0000313" key="4">
    <source>
        <dbReference type="EMBL" id="CAF3956799.1"/>
    </source>
</evidence>
<proteinExistence type="predicted"/>
<evidence type="ECO:0000313" key="3">
    <source>
        <dbReference type="EMBL" id="CAF1385536.1"/>
    </source>
</evidence>
<organism evidence="3 6">
    <name type="scientific">Didymodactylos carnosus</name>
    <dbReference type="NCBI Taxonomy" id="1234261"/>
    <lineage>
        <taxon>Eukaryota</taxon>
        <taxon>Metazoa</taxon>
        <taxon>Spiralia</taxon>
        <taxon>Gnathifera</taxon>
        <taxon>Rotifera</taxon>
        <taxon>Eurotatoria</taxon>
        <taxon>Bdelloidea</taxon>
        <taxon>Philodinida</taxon>
        <taxon>Philodinidae</taxon>
        <taxon>Didymodactylos</taxon>
    </lineage>
</organism>
<name>A0A815JR70_9BILA</name>
<gene>
    <name evidence="3" type="ORF">GPM918_LOCUS32539</name>
    <name evidence="2" type="ORF">OVA965_LOCUS21580</name>
    <name evidence="5" type="ORF">SRO942_LOCUS33208</name>
    <name evidence="4" type="ORF">TMI583_LOCUS22262</name>
</gene>
<feature type="region of interest" description="Disordered" evidence="1">
    <location>
        <begin position="46"/>
        <end position="75"/>
    </location>
</feature>
<feature type="compositionally biased region" description="Basic and acidic residues" evidence="1">
    <location>
        <begin position="46"/>
        <end position="60"/>
    </location>
</feature>
<dbReference type="EMBL" id="CAJOBC010082081">
    <property type="protein sequence ID" value="CAF4280592.1"/>
    <property type="molecule type" value="Genomic_DNA"/>
</dbReference>
<dbReference type="EMBL" id="CAJNOQ010016679">
    <property type="protein sequence ID" value="CAF1385536.1"/>
    <property type="molecule type" value="Genomic_DNA"/>
</dbReference>
<dbReference type="AlphaFoldDB" id="A0A815JR70"/>
<dbReference type="Proteomes" id="UP000663829">
    <property type="component" value="Unassembled WGS sequence"/>
</dbReference>
<dbReference type="Proteomes" id="UP000682733">
    <property type="component" value="Unassembled WGS sequence"/>
</dbReference>
<keyword evidence="6" id="KW-1185">Reference proteome</keyword>
<dbReference type="Proteomes" id="UP000677228">
    <property type="component" value="Unassembled WGS sequence"/>
</dbReference>
<evidence type="ECO:0000256" key="1">
    <source>
        <dbReference type="SAM" id="MobiDB-lite"/>
    </source>
</evidence>
<evidence type="ECO:0000313" key="5">
    <source>
        <dbReference type="EMBL" id="CAF4280592.1"/>
    </source>
</evidence>
<dbReference type="Proteomes" id="UP000681722">
    <property type="component" value="Unassembled WGS sequence"/>
</dbReference>
<dbReference type="EMBL" id="CAJOBA010030845">
    <property type="protein sequence ID" value="CAF3956799.1"/>
    <property type="molecule type" value="Genomic_DNA"/>
</dbReference>